<dbReference type="AlphaFoldDB" id="A0A9W7BAY4"/>
<feature type="region of interest" description="Disordered" evidence="1">
    <location>
        <begin position="480"/>
        <end position="579"/>
    </location>
</feature>
<evidence type="ECO:0000313" key="3">
    <source>
        <dbReference type="Proteomes" id="UP001165085"/>
    </source>
</evidence>
<evidence type="ECO:0000256" key="1">
    <source>
        <dbReference type="SAM" id="MobiDB-lite"/>
    </source>
</evidence>
<dbReference type="EMBL" id="BRXY01000323">
    <property type="protein sequence ID" value="GMH87072.1"/>
    <property type="molecule type" value="Genomic_DNA"/>
</dbReference>
<organism evidence="2 3">
    <name type="scientific">Triparma strigata</name>
    <dbReference type="NCBI Taxonomy" id="1606541"/>
    <lineage>
        <taxon>Eukaryota</taxon>
        <taxon>Sar</taxon>
        <taxon>Stramenopiles</taxon>
        <taxon>Ochrophyta</taxon>
        <taxon>Bolidophyceae</taxon>
        <taxon>Parmales</taxon>
        <taxon>Triparmaceae</taxon>
        <taxon>Triparma</taxon>
    </lineage>
</organism>
<name>A0A9W7BAY4_9STRA</name>
<feature type="region of interest" description="Disordered" evidence="1">
    <location>
        <begin position="379"/>
        <end position="400"/>
    </location>
</feature>
<accession>A0A9W7BAY4</accession>
<keyword evidence="3" id="KW-1185">Reference proteome</keyword>
<evidence type="ECO:0000313" key="2">
    <source>
        <dbReference type="EMBL" id="GMH87072.1"/>
    </source>
</evidence>
<feature type="compositionally biased region" description="Low complexity" evidence="1">
    <location>
        <begin position="379"/>
        <end position="389"/>
    </location>
</feature>
<feature type="compositionally biased region" description="Polar residues" evidence="1">
    <location>
        <begin position="550"/>
        <end position="571"/>
    </location>
</feature>
<comment type="caution">
    <text evidence="2">The sequence shown here is derived from an EMBL/GenBank/DDBJ whole genome shotgun (WGS) entry which is preliminary data.</text>
</comment>
<sequence length="821" mass="92246">MRPSAHSAGPATYHMSHRPKTSSVRGKPGFLEARQLRVSSFGVERPASEHLTFTGISHPATQSLPPNPEYYLPAPHNLLPFPLTHPYSNPPKFTTTNLDIITATDVITSISPGKSKTPLYTHFRTLQEFCTKRKPPKSEGESYLGLQLSSANYILDSYRYNYSLLKRIRSIWYQITGSYYYNSERLDKGRWLGFKYELYKLLEERTARVGFARRRSSLHVRSEEVETSKLGDKRLVFNVFTLKSPNFMRHCGSRSACTIASVVGNDESSFRTTNCERIFKNGANFNHRSEVFFDSSGAPDLTVEINILNDLGEIETFGTFQVDSKNFDKLRKTCWVGVKGRGGKVVGHIKVKLIYGDNDYLMASSSFVGQANSINNNTNNNAGGVSSASRPNTSEGYGHRRNSSLAVSIYELDTFGKKEIVMAKLNAEFLLESNKKRSLTFYRFFLLMHSTMDLWSVVFSNRHRAGGLKEREDMLEEVKRRISGRGPMEGDETSQKSLDYLPSSSKGMALRPQSVQSPRSIDSEGEGEGEGLTRPSTTSNNLPSHRVPSPEQQFVGSPRSPTTPRASTAPGSGNGTGRARLISTESMNETGNTVSSWAQSSIADTPHMKTNLNKSYVNRLLGEDLQISGGIGVGRGREEETDIQAVGFGVKATRLEYRAPKWEGAVKGKKFVPKEKLTDSYELLPDTDWKFGRGLQENSSVGSLSFPDFSQFDDIVGKIKVDPKQFVGEKLRSDPNLTFQESNVKASRFIYKIDKEDLRDAKMFKRGFYDSLVGKNRTDGLNREKPKKLWKLEVQKSRERKETARRKIGWDMNKALARKYL</sequence>
<proteinExistence type="predicted"/>
<dbReference type="Proteomes" id="UP001165085">
    <property type="component" value="Unassembled WGS sequence"/>
</dbReference>
<reference evidence="3" key="1">
    <citation type="journal article" date="2023" name="Commun. Biol.">
        <title>Genome analysis of Parmales, the sister group of diatoms, reveals the evolutionary specialization of diatoms from phago-mixotrophs to photoautotrophs.</title>
        <authorList>
            <person name="Ban H."/>
            <person name="Sato S."/>
            <person name="Yoshikawa S."/>
            <person name="Yamada K."/>
            <person name="Nakamura Y."/>
            <person name="Ichinomiya M."/>
            <person name="Sato N."/>
            <person name="Blanc-Mathieu R."/>
            <person name="Endo H."/>
            <person name="Kuwata A."/>
            <person name="Ogata H."/>
        </authorList>
    </citation>
    <scope>NUCLEOTIDE SEQUENCE [LARGE SCALE GENOMIC DNA]</scope>
    <source>
        <strain evidence="3">NIES 3701</strain>
    </source>
</reference>
<dbReference type="OrthoDB" id="10401064at2759"/>
<feature type="region of interest" description="Disordered" evidence="1">
    <location>
        <begin position="1"/>
        <end position="27"/>
    </location>
</feature>
<feature type="compositionally biased region" description="Polar residues" evidence="1">
    <location>
        <begin position="534"/>
        <end position="543"/>
    </location>
</feature>
<protein>
    <submittedName>
        <fullName evidence="2">Uncharacterized protein</fullName>
    </submittedName>
</protein>
<gene>
    <name evidence="2" type="ORF">TrST_g9982</name>
</gene>